<proteinExistence type="predicted"/>
<dbReference type="OrthoDB" id="3687546at2"/>
<dbReference type="Proteomes" id="UP000322634">
    <property type="component" value="Unassembled WGS sequence"/>
</dbReference>
<dbReference type="AlphaFoldDB" id="A0A5D0TY22"/>
<evidence type="ECO:0000313" key="1">
    <source>
        <dbReference type="EMBL" id="TYC10340.1"/>
    </source>
</evidence>
<reference evidence="1 2" key="1">
    <citation type="submission" date="2019-08" db="EMBL/GenBank/DDBJ databases">
        <title>Actinomadura sp. nov. CYP1-5 isolated from mountain soil.</title>
        <authorList>
            <person name="Songsumanus A."/>
            <person name="Kuncharoen N."/>
            <person name="Kudo T."/>
            <person name="Yuki M."/>
            <person name="Igarashi Y."/>
            <person name="Tanasupawat S."/>
        </authorList>
    </citation>
    <scope>NUCLEOTIDE SEQUENCE [LARGE SCALE GENOMIC DNA]</scope>
    <source>
        <strain evidence="1 2">GKU157</strain>
    </source>
</reference>
<accession>A0A5D0TY22</accession>
<evidence type="ECO:0000313" key="2">
    <source>
        <dbReference type="Proteomes" id="UP000322634"/>
    </source>
</evidence>
<protein>
    <submittedName>
        <fullName evidence="1">L-tyrosine 3-hydroxylase</fullName>
    </submittedName>
</protein>
<name>A0A5D0TY22_9ACTN</name>
<dbReference type="RefSeq" id="WP_148353593.1">
    <property type="nucleotide sequence ID" value="NZ_JBHSBF010000006.1"/>
</dbReference>
<dbReference type="EMBL" id="VSFF01000012">
    <property type="protein sequence ID" value="TYC10340.1"/>
    <property type="molecule type" value="Genomic_DNA"/>
</dbReference>
<organism evidence="1 2">
    <name type="scientific">Actinomadura syzygii</name>
    <dbReference type="NCBI Taxonomy" id="1427538"/>
    <lineage>
        <taxon>Bacteria</taxon>
        <taxon>Bacillati</taxon>
        <taxon>Actinomycetota</taxon>
        <taxon>Actinomycetes</taxon>
        <taxon>Streptosporangiales</taxon>
        <taxon>Thermomonosporaceae</taxon>
        <taxon>Actinomadura</taxon>
    </lineage>
</organism>
<gene>
    <name evidence="1" type="ORF">FXF65_30950</name>
</gene>
<sequence length="293" mass="32058">MEDPDAGAAGPGPARGSLIERFGLAAEPADEGDGADGAEVVPGAEELFWFRWITGHQVSFILWRLIGQLVHDASSHPAGSRSQDEVESMLVSVRNYVRGYCAMLLYTATCPRGLYEDMIRPSMRLRHPSFSGSWAPDYWPIRDLLRGRRTALTETVEARELVEAIRVQRLVHEVIAARLVPDGQSLLRRSAFRSGDLRVLQLLYDNYFLTLRGAVTQHDVTAQLQRRLVAIVRDCAVNGLHPEGHGAPDPIGEPWFAEVAACEDGIIGILDEVAGSDVRMPSAVTGARPVGLG</sequence>
<keyword evidence="2" id="KW-1185">Reference proteome</keyword>
<comment type="caution">
    <text evidence="1">The sequence shown here is derived from an EMBL/GenBank/DDBJ whole genome shotgun (WGS) entry which is preliminary data.</text>
</comment>